<dbReference type="EMBL" id="BAAAFH010000007">
    <property type="protein sequence ID" value="GAA0874821.1"/>
    <property type="molecule type" value="Genomic_DNA"/>
</dbReference>
<keyword evidence="4" id="KW-1185">Reference proteome</keyword>
<gene>
    <name evidence="3" type="ORF">GCM10009118_12290</name>
</gene>
<proteinExistence type="predicted"/>
<organism evidence="3 4">
    <name type="scientific">Wandonia haliotis</name>
    <dbReference type="NCBI Taxonomy" id="574963"/>
    <lineage>
        <taxon>Bacteria</taxon>
        <taxon>Pseudomonadati</taxon>
        <taxon>Bacteroidota</taxon>
        <taxon>Flavobacteriia</taxon>
        <taxon>Flavobacteriales</taxon>
        <taxon>Crocinitomicaceae</taxon>
        <taxon>Wandonia</taxon>
    </lineage>
</organism>
<accession>A0ABN1MP61</accession>
<sequence length="287" mass="32411">MKTIPFLLYLFIFGTLIVSCKKKEKDPVNDTSQEKVLKNISYGPDERNRMDVYLPAGRTSETTKLFIWIHGGAWMEGDKSEFANLKSSLDYYLPDYAYISVNYRLYTSSTTDHMFPDQENDIQLAVEYIQSHLNEWNISDKAVIAGASAGGHLCLLQAYKHNTNGFIKATVSYFPPTELASFYNYNWFSTYVLSTLTGGTPANLPELYSSSSPINYITSNSVPTVLFHGTNDDVVPLSQSELLLDTLQTYSVPHFHQFFTGEGHGFTTQVTIQSIQQTATFLEEYNP</sequence>
<reference evidence="3 4" key="1">
    <citation type="journal article" date="2019" name="Int. J. Syst. Evol. Microbiol.">
        <title>The Global Catalogue of Microorganisms (GCM) 10K type strain sequencing project: providing services to taxonomists for standard genome sequencing and annotation.</title>
        <authorList>
            <consortium name="The Broad Institute Genomics Platform"/>
            <consortium name="The Broad Institute Genome Sequencing Center for Infectious Disease"/>
            <person name="Wu L."/>
            <person name="Ma J."/>
        </authorList>
    </citation>
    <scope>NUCLEOTIDE SEQUENCE [LARGE SCALE GENOMIC DNA]</scope>
    <source>
        <strain evidence="3 4">JCM 16083</strain>
    </source>
</reference>
<dbReference type="RefSeq" id="WP_343785740.1">
    <property type="nucleotide sequence ID" value="NZ_BAAAFH010000007.1"/>
</dbReference>
<protein>
    <recommendedName>
        <fullName evidence="2">BD-FAE-like domain-containing protein</fullName>
    </recommendedName>
</protein>
<evidence type="ECO:0000313" key="3">
    <source>
        <dbReference type="EMBL" id="GAA0874821.1"/>
    </source>
</evidence>
<name>A0ABN1MP61_9FLAO</name>
<dbReference type="InterPro" id="IPR050300">
    <property type="entry name" value="GDXG_lipolytic_enzyme"/>
</dbReference>
<dbReference type="PROSITE" id="PS51257">
    <property type="entry name" value="PROKAR_LIPOPROTEIN"/>
    <property type="match status" value="1"/>
</dbReference>
<comment type="caution">
    <text evidence="3">The sequence shown here is derived from an EMBL/GenBank/DDBJ whole genome shotgun (WGS) entry which is preliminary data.</text>
</comment>
<dbReference type="Gene3D" id="3.40.50.1820">
    <property type="entry name" value="alpha/beta hydrolase"/>
    <property type="match status" value="1"/>
</dbReference>
<evidence type="ECO:0000313" key="4">
    <source>
        <dbReference type="Proteomes" id="UP001501126"/>
    </source>
</evidence>
<evidence type="ECO:0000259" key="2">
    <source>
        <dbReference type="Pfam" id="PF20434"/>
    </source>
</evidence>
<evidence type="ECO:0000256" key="1">
    <source>
        <dbReference type="ARBA" id="ARBA00022801"/>
    </source>
</evidence>
<feature type="domain" description="BD-FAE-like" evidence="2">
    <location>
        <begin position="50"/>
        <end position="246"/>
    </location>
</feature>
<dbReference type="SUPFAM" id="SSF53474">
    <property type="entry name" value="alpha/beta-Hydrolases"/>
    <property type="match status" value="1"/>
</dbReference>
<dbReference type="PANTHER" id="PTHR48081">
    <property type="entry name" value="AB HYDROLASE SUPERFAMILY PROTEIN C4A8.06C"/>
    <property type="match status" value="1"/>
</dbReference>
<keyword evidence="1" id="KW-0378">Hydrolase</keyword>
<dbReference type="InterPro" id="IPR049492">
    <property type="entry name" value="BD-FAE-like_dom"/>
</dbReference>
<dbReference type="InterPro" id="IPR029058">
    <property type="entry name" value="AB_hydrolase_fold"/>
</dbReference>
<dbReference type="Proteomes" id="UP001501126">
    <property type="component" value="Unassembled WGS sequence"/>
</dbReference>
<dbReference type="PANTHER" id="PTHR48081:SF13">
    <property type="entry name" value="ALPHA_BETA HYDROLASE"/>
    <property type="match status" value="1"/>
</dbReference>
<dbReference type="Pfam" id="PF20434">
    <property type="entry name" value="BD-FAE"/>
    <property type="match status" value="1"/>
</dbReference>